<name>A0A6B8KEL1_9HYPH</name>
<dbReference type="InterPro" id="IPR027417">
    <property type="entry name" value="P-loop_NTPase"/>
</dbReference>
<dbReference type="OrthoDB" id="9801658at2"/>
<dbReference type="Gene3D" id="3.30.420.240">
    <property type="match status" value="1"/>
</dbReference>
<evidence type="ECO:0000313" key="2">
    <source>
        <dbReference type="EMBL" id="QGM46726.1"/>
    </source>
</evidence>
<sequence length="536" mass="59836">MSGPTEIRSPRAITEAEWKALRQESLKSLPPDFDSEQPEGVLIECQKTLLSTTALFRVTVCEKSRRTGATWAVAAEAVLTAASASSARGMDAFYIGYNLEMAREFIDTCAMWAKAFAEAAAETEEYLFEDEPEKFVKAFRIRFASGFQIIALPSRPRSLRGMQGFVIIDEAAFHDDLAELMKAALALLIWGGRVLVISTHNGDANPFNQLVKEAKGGAKGYGYVRFDFDDAIKDGLYRRVCLRTGEEWTLEGEAAWRAGIVREYGDAADEELFCIPREGDGSWLTAPLIEARAKKGIPVIRVARPSEFTFWPKHLREVDIKEWCDRELKPLLDQCDRRVSHHLGGDYARVSDLTVLWPLATTRGLKRVTPFVVEIRSMPFDQQKQILQYVCDRLPNFAGSKHDATGLGMSIAEFAMQQYGALRTEAVSLNIPWYRENTEPLKKAFEDDMIEIPMDADIHSDLRLVAVKAGVPHVPALKSGVAKDRHGDSAVALMLAYAACRTAFIEYDYESASTLRESRGGEDEADDLRLPQGGLY</sequence>
<dbReference type="Gene3D" id="3.40.50.300">
    <property type="entry name" value="P-loop containing nucleotide triphosphate hydrolases"/>
    <property type="match status" value="1"/>
</dbReference>
<dbReference type="PIRSF" id="PIRSF007056">
    <property type="entry name" value="UCP007056"/>
    <property type="match status" value="1"/>
</dbReference>
<feature type="region of interest" description="Disordered" evidence="1">
    <location>
        <begin position="515"/>
        <end position="536"/>
    </location>
</feature>
<organism evidence="2 3">
    <name type="scientific">Methylocystis heyeri</name>
    <dbReference type="NCBI Taxonomy" id="391905"/>
    <lineage>
        <taxon>Bacteria</taxon>
        <taxon>Pseudomonadati</taxon>
        <taxon>Pseudomonadota</taxon>
        <taxon>Alphaproteobacteria</taxon>
        <taxon>Hyphomicrobiales</taxon>
        <taxon>Methylocystaceae</taxon>
        <taxon>Methylocystis</taxon>
    </lineage>
</organism>
<dbReference type="EMBL" id="CP046052">
    <property type="protein sequence ID" value="QGM46726.1"/>
    <property type="molecule type" value="Genomic_DNA"/>
</dbReference>
<gene>
    <name evidence="2" type="ORF">H2LOC_014055</name>
</gene>
<dbReference type="RefSeq" id="WP_136497609.1">
    <property type="nucleotide sequence ID" value="NZ_CP046052.1"/>
</dbReference>
<dbReference type="InterPro" id="IPR012036">
    <property type="entry name" value="Phage_Mu_Gp28"/>
</dbReference>
<accession>A0A6B8KEL1</accession>
<protein>
    <submittedName>
        <fullName evidence="2">Uncharacterized protein</fullName>
    </submittedName>
</protein>
<dbReference type="KEGG" id="mhey:H2LOC_014055"/>
<evidence type="ECO:0000256" key="1">
    <source>
        <dbReference type="SAM" id="MobiDB-lite"/>
    </source>
</evidence>
<dbReference type="AlphaFoldDB" id="A0A6B8KEL1"/>
<proteinExistence type="predicted"/>
<reference evidence="2 3" key="1">
    <citation type="submission" date="2019-11" db="EMBL/GenBank/DDBJ databases">
        <title>The genome sequence of Methylocystis heyeri.</title>
        <authorList>
            <person name="Oshkin I.Y."/>
            <person name="Miroshnikov K."/>
            <person name="Dedysh S.N."/>
        </authorList>
    </citation>
    <scope>NUCLEOTIDE SEQUENCE [LARGE SCALE GENOMIC DNA]</scope>
    <source>
        <strain evidence="2 3">H2</strain>
    </source>
</reference>
<dbReference type="Proteomes" id="UP000309061">
    <property type="component" value="Chromosome"/>
</dbReference>
<dbReference type="Pfam" id="PF03237">
    <property type="entry name" value="Terminase_6N"/>
    <property type="match status" value="1"/>
</dbReference>
<evidence type="ECO:0000313" key="3">
    <source>
        <dbReference type="Proteomes" id="UP000309061"/>
    </source>
</evidence>
<keyword evidence="3" id="KW-1185">Reference proteome</keyword>